<keyword evidence="3" id="KW-1185">Reference proteome</keyword>
<dbReference type="InterPro" id="IPR036457">
    <property type="entry name" value="PPM-type-like_dom_sf"/>
</dbReference>
<gene>
    <name evidence="2" type="ORF">NEE01_00015</name>
</gene>
<comment type="caution">
    <text evidence="2">The sequence shown here is derived from an EMBL/GenBank/DDBJ whole genome shotgun (WGS) entry which is preliminary data.</text>
</comment>
<dbReference type="SUPFAM" id="SSF81606">
    <property type="entry name" value="PP2C-like"/>
    <property type="match status" value="1"/>
</dbReference>
<dbReference type="Proteomes" id="UP001165565">
    <property type="component" value="Unassembled WGS sequence"/>
</dbReference>
<proteinExistence type="predicted"/>
<accession>A0AA41ZCF1</accession>
<sequence length="281" mass="30498">MLKINLAATDSQASVNEDVVGHHGNAAWVIDGATGIGAALLDAPSDASWLAHRVDAAFRALLAEQPMIATTALVRRAIEICRDALAAAAVRAPEGPHEHPSAAFAMLRDFGDHVELTSLADCAVAYVDEAGQAQLFSDGSHETIERRTLDLAAQVFAADPDPAPAALTERLLPQLQANRRLMNRAGGYWVLGIEPDAADHLSRRRLPARNGQRFALVSDGFLRLVDLFGVATPHDLLAIDDAAQWDAWLARLRAIEREPVSRRRYVRVKVHDDATLLTLHI</sequence>
<evidence type="ECO:0000313" key="3">
    <source>
        <dbReference type="Proteomes" id="UP001165565"/>
    </source>
</evidence>
<reference evidence="2" key="1">
    <citation type="submission" date="2022-06" db="EMBL/GenBank/DDBJ databases">
        <title>Sphingomonas sp. nov. isolated from rhizosphere soil of tomato.</title>
        <authorList>
            <person name="Dong H."/>
            <person name="Gao R."/>
        </authorList>
    </citation>
    <scope>NUCLEOTIDE SEQUENCE</scope>
    <source>
        <strain evidence="2">MMSM24</strain>
    </source>
</reference>
<organism evidence="2 3">
    <name type="scientific">Sphingomonas lycopersici</name>
    <dbReference type="NCBI Taxonomy" id="2951807"/>
    <lineage>
        <taxon>Bacteria</taxon>
        <taxon>Pseudomonadati</taxon>
        <taxon>Pseudomonadota</taxon>
        <taxon>Alphaproteobacteria</taxon>
        <taxon>Sphingomonadales</taxon>
        <taxon>Sphingomonadaceae</taxon>
        <taxon>Sphingomonas</taxon>
    </lineage>
</organism>
<name>A0AA41ZCF1_9SPHN</name>
<dbReference type="AlphaFoldDB" id="A0AA41ZCF1"/>
<dbReference type="RefSeq" id="WP_265267207.1">
    <property type="nucleotide sequence ID" value="NZ_JANFAV010000001.1"/>
</dbReference>
<dbReference type="EMBL" id="JANFAV010000001">
    <property type="protein sequence ID" value="MCW6533158.1"/>
    <property type="molecule type" value="Genomic_DNA"/>
</dbReference>
<dbReference type="InterPro" id="IPR001932">
    <property type="entry name" value="PPM-type_phosphatase-like_dom"/>
</dbReference>
<evidence type="ECO:0000313" key="2">
    <source>
        <dbReference type="EMBL" id="MCW6533158.1"/>
    </source>
</evidence>
<feature type="domain" description="PPM-type phosphatase" evidence="1">
    <location>
        <begin position="15"/>
        <end position="222"/>
    </location>
</feature>
<dbReference type="Pfam" id="PF13672">
    <property type="entry name" value="PP2C_2"/>
    <property type="match status" value="1"/>
</dbReference>
<evidence type="ECO:0000259" key="1">
    <source>
        <dbReference type="Pfam" id="PF13672"/>
    </source>
</evidence>
<dbReference type="Gene3D" id="3.60.40.10">
    <property type="entry name" value="PPM-type phosphatase domain"/>
    <property type="match status" value="1"/>
</dbReference>
<protein>
    <submittedName>
        <fullName evidence="2">Protein phosphatase 2C domain-containing protein</fullName>
    </submittedName>
</protein>